<dbReference type="RefSeq" id="WP_139327164.1">
    <property type="nucleotide sequence ID" value="NZ_FTMN01000004.1"/>
</dbReference>
<keyword evidence="2" id="KW-1185">Reference proteome</keyword>
<sequence>MNRSDYDHHIKGFSLLNACIVSENFFAFTAQELPSNDPGASDNDYDYPTRVITIKNGNVGNFNWDSGFKNPKLIHTGDNGYLITSEEGRAKETRDTPKVFPQYTLDQDEFRGGQYTEVSVYCLRNIAGHIYACGSHHKLLKRIDKKCWVTLTDEQQHPILMEQMWARQKAYRETGVDDSLPTIAFLSFDGFSEQDIYACGGMGDLWHYNGERWLQLNPPVNSILNNLVCADDGYVYITSTWGDLIKGYYRDGTEHWELIPHSVATMSVGFEDATWFKGRLYLSNSWGLFVLENNEVTRVDFSGLGHDAQFSFQHVTSGHGFLLSYGPNNAVLFDGETWKALINPYDLED</sequence>
<name>A0A1N6S5R7_9GAMM</name>
<protein>
    <submittedName>
        <fullName evidence="1">Uncharacterized protein</fullName>
    </submittedName>
</protein>
<proteinExistence type="predicted"/>
<dbReference type="SUPFAM" id="SSF101898">
    <property type="entry name" value="NHL repeat"/>
    <property type="match status" value="1"/>
</dbReference>
<gene>
    <name evidence="1" type="ORF">SAMN05421647_10442</name>
</gene>
<evidence type="ECO:0000313" key="2">
    <source>
        <dbReference type="Proteomes" id="UP000186895"/>
    </source>
</evidence>
<reference evidence="1 2" key="1">
    <citation type="submission" date="2017-01" db="EMBL/GenBank/DDBJ databases">
        <authorList>
            <person name="Mah S.A."/>
            <person name="Swanson W.J."/>
            <person name="Moy G.W."/>
            <person name="Vacquier V.D."/>
        </authorList>
    </citation>
    <scope>NUCLEOTIDE SEQUENCE [LARGE SCALE GENOMIC DNA]</scope>
    <source>
        <strain evidence="1 2">DSM 7027</strain>
    </source>
</reference>
<organism evidence="1 2">
    <name type="scientific">Marinobacterium stanieri</name>
    <dbReference type="NCBI Taxonomy" id="49186"/>
    <lineage>
        <taxon>Bacteria</taxon>
        <taxon>Pseudomonadati</taxon>
        <taxon>Pseudomonadota</taxon>
        <taxon>Gammaproteobacteria</taxon>
        <taxon>Oceanospirillales</taxon>
        <taxon>Oceanospirillaceae</taxon>
        <taxon>Marinobacterium</taxon>
    </lineage>
</organism>
<dbReference type="EMBL" id="FTMN01000004">
    <property type="protein sequence ID" value="SIQ36419.1"/>
    <property type="molecule type" value="Genomic_DNA"/>
</dbReference>
<evidence type="ECO:0000313" key="1">
    <source>
        <dbReference type="EMBL" id="SIQ36419.1"/>
    </source>
</evidence>
<dbReference type="AlphaFoldDB" id="A0A1N6S5R7"/>
<dbReference type="Proteomes" id="UP000186895">
    <property type="component" value="Unassembled WGS sequence"/>
</dbReference>
<accession>A0A1N6S5R7</accession>